<dbReference type="CDD" id="cd16597">
    <property type="entry name" value="RING-HC_TRIM25_C-IV"/>
    <property type="match status" value="1"/>
</dbReference>
<organism evidence="21 22">
    <name type="scientific">Sinocyclocheilus grahami</name>
    <name type="common">Dianchi golden-line fish</name>
    <name type="synonym">Barbus grahami</name>
    <dbReference type="NCBI Taxonomy" id="75366"/>
    <lineage>
        <taxon>Eukaryota</taxon>
        <taxon>Metazoa</taxon>
        <taxon>Chordata</taxon>
        <taxon>Craniata</taxon>
        <taxon>Vertebrata</taxon>
        <taxon>Euteleostomi</taxon>
        <taxon>Actinopterygii</taxon>
        <taxon>Neopterygii</taxon>
        <taxon>Teleostei</taxon>
        <taxon>Ostariophysi</taxon>
        <taxon>Cypriniformes</taxon>
        <taxon>Cyprinidae</taxon>
        <taxon>Cyprininae</taxon>
        <taxon>Sinocyclocheilus</taxon>
    </lineage>
</organism>
<evidence type="ECO:0000256" key="7">
    <source>
        <dbReference type="ARBA" id="ARBA00022553"/>
    </source>
</evidence>
<dbReference type="Gene3D" id="3.30.40.10">
    <property type="entry name" value="Zinc/RING finger domain, C3HC4 (zinc finger)"/>
    <property type="match status" value="1"/>
</dbReference>
<evidence type="ECO:0000256" key="17">
    <source>
        <dbReference type="PROSITE-ProRule" id="PRU00175"/>
    </source>
</evidence>
<dbReference type="OMA" id="ESTGIMG"/>
<evidence type="ECO:0000256" key="2">
    <source>
        <dbReference type="ARBA" id="ARBA00004123"/>
    </source>
</evidence>
<keyword evidence="12" id="KW-0833">Ubl conjugation pathway</keyword>
<dbReference type="InterPro" id="IPR001870">
    <property type="entry name" value="B30.2/SPRY"/>
</dbReference>
<evidence type="ECO:0000256" key="8">
    <source>
        <dbReference type="ARBA" id="ARBA00022588"/>
    </source>
</evidence>
<dbReference type="SUPFAM" id="SSF57850">
    <property type="entry name" value="RING/U-box"/>
    <property type="match status" value="1"/>
</dbReference>
<dbReference type="InterPro" id="IPR027370">
    <property type="entry name" value="Znf-RING_euk"/>
</dbReference>
<dbReference type="FunFam" id="3.30.40.10:FF:000438">
    <property type="entry name" value="Bloodthirsty-related gene family, member 25"/>
    <property type="match status" value="1"/>
</dbReference>
<sequence>MAENMSLLGLEDELTCSICLCLFENPVSLICGHSFCANCLEATWNDRISSLSCPHCRLVFPCKPELKKNTVLSAVLDAYRIKAGVSEPVKEHFEVKKKDPDAIKCDNCMEAKAVKTCLTCMASYCEDHVRPHRENAIFRAHQLTDPLPDLMERLCSNHGKLMEFYCNQHQRCICSTCLQDMHKGCEFITADERRFKQKTDLTDKLNILEVKTDKNQQVITQMKEQQIKLKDLAATRKRVLESEYRQLREMIDRDEKEAMLAIDKEQEKGQSKLVSLIKKFNENIEKMSRTKSEINILLDQSQSLEFLKASVDLPSVVNVEPYNPRMNVESKEVIAYHSSAVALKEWVTKLMEQPLENRISVLKPEFEKSVLAGLGNQFPGIPSEIPALLPKPRDICLGNQFPGIPSEIPALLPNPRDICLGNQFPGIPSEIPALLPNPRDMWMQKAPIAWYDPSAHLRSPSPSCGPKAKASGTKQKNSSKTAKDQKDHKERKDQKPNRSRNPSKGANPVFSKSMENLLDITVKTVDIPDINPPAISPAVLNFVKRSDLLKYGTILNFDVRTAHKRISLSENNTKATVSDDPAHYTDIPHRFSVCSQVLCTKGFSQGRHYWEIKMSSNNFCGLGLAYGRIDRKGPSSRLGRNADSWCVEWFNVKLSAWHNSIETVLQNPNPSRVGILLDCDQRSATFYNVQDRAYPFHTFVFPFTEAVYPAFWIFSNGSSVSLCKLSN</sequence>
<dbReference type="InterPro" id="IPR058030">
    <property type="entry name" value="TRIM8/14/16/25/29/45/65_CC"/>
</dbReference>
<feature type="domain" description="RING-type" evidence="19">
    <location>
        <begin position="16"/>
        <end position="57"/>
    </location>
</feature>
<dbReference type="Proteomes" id="UP000472262">
    <property type="component" value="Unassembled WGS sequence"/>
</dbReference>
<evidence type="ECO:0000256" key="12">
    <source>
        <dbReference type="ARBA" id="ARBA00022786"/>
    </source>
</evidence>
<dbReference type="InterPro" id="IPR051051">
    <property type="entry name" value="E3_ubiq-ligase_TRIM/RNF"/>
</dbReference>
<dbReference type="PROSITE" id="PS50089">
    <property type="entry name" value="ZF_RING_2"/>
    <property type="match status" value="1"/>
</dbReference>
<keyword evidence="7" id="KW-0597">Phosphoprotein</keyword>
<evidence type="ECO:0000313" key="21">
    <source>
        <dbReference type="Ensembl" id="ENSSGRP00000031861.1"/>
    </source>
</evidence>
<dbReference type="PROSITE" id="PS50188">
    <property type="entry name" value="B302_SPRY"/>
    <property type="match status" value="1"/>
</dbReference>
<feature type="region of interest" description="Disordered" evidence="18">
    <location>
        <begin position="454"/>
        <end position="510"/>
    </location>
</feature>
<keyword evidence="16" id="KW-0539">Nucleus</keyword>
<evidence type="ECO:0000256" key="3">
    <source>
        <dbReference type="ARBA" id="ARBA00004496"/>
    </source>
</evidence>
<gene>
    <name evidence="21" type="primary">LOC107553309</name>
</gene>
<evidence type="ECO:0000256" key="14">
    <source>
        <dbReference type="ARBA" id="ARBA00022859"/>
    </source>
</evidence>
<dbReference type="InterPro" id="IPR013320">
    <property type="entry name" value="ConA-like_dom_sf"/>
</dbReference>
<dbReference type="Gene3D" id="3.30.160.60">
    <property type="entry name" value="Classic Zinc Finger"/>
    <property type="match status" value="1"/>
</dbReference>
<reference evidence="21" key="2">
    <citation type="submission" date="2025-09" db="UniProtKB">
        <authorList>
            <consortium name="Ensembl"/>
        </authorList>
    </citation>
    <scope>IDENTIFICATION</scope>
</reference>
<dbReference type="Ensembl" id="ENSSGRT00000034200.1">
    <property type="protein sequence ID" value="ENSSGRP00000031861.1"/>
    <property type="gene ID" value="ENSSGRG00000017803.1"/>
</dbReference>
<evidence type="ECO:0000256" key="9">
    <source>
        <dbReference type="ARBA" id="ARBA00022679"/>
    </source>
</evidence>
<dbReference type="KEGG" id="sgh:107553309"/>
<dbReference type="EC" id="2.3.2.27" evidence="5"/>
<comment type="catalytic activity">
    <reaction evidence="1">
        <text>S-ubiquitinyl-[E2 ubiquitin-conjugating enzyme]-L-cysteine + [acceptor protein]-L-lysine = [E2 ubiquitin-conjugating enzyme]-L-cysteine + N(6)-ubiquitinyl-[acceptor protein]-L-lysine.</text>
        <dbReference type="EC" id="2.3.2.27"/>
    </reaction>
</comment>
<dbReference type="GO" id="GO:0005737">
    <property type="term" value="C:cytoplasm"/>
    <property type="evidence" value="ECO:0007669"/>
    <property type="project" value="UniProtKB-SubCell"/>
</dbReference>
<keyword evidence="8" id="KW-0399">Innate immunity</keyword>
<proteinExistence type="predicted"/>
<evidence type="ECO:0000256" key="1">
    <source>
        <dbReference type="ARBA" id="ARBA00000900"/>
    </source>
</evidence>
<comment type="subcellular location">
    <subcellularLocation>
        <location evidence="3">Cytoplasm</location>
    </subcellularLocation>
    <subcellularLocation>
        <location evidence="2">Nucleus</location>
    </subcellularLocation>
</comment>
<dbReference type="PANTHER" id="PTHR25465:SF77">
    <property type="entry name" value="E3 UBIQUITIN_ISG15 LIGASE TRIM25"/>
    <property type="match status" value="1"/>
</dbReference>
<dbReference type="PROSITE" id="PS00518">
    <property type="entry name" value="ZF_RING_1"/>
    <property type="match status" value="1"/>
</dbReference>
<dbReference type="PRINTS" id="PR01407">
    <property type="entry name" value="BUTYPHLNCDUF"/>
</dbReference>
<name>A0A672M5M4_SINGR</name>
<keyword evidence="14" id="KW-0391">Immunity</keyword>
<dbReference type="InterPro" id="IPR043136">
    <property type="entry name" value="B30.2/SPRY_sf"/>
</dbReference>
<dbReference type="Pfam" id="PF25600">
    <property type="entry name" value="TRIM_CC"/>
    <property type="match status" value="1"/>
</dbReference>
<dbReference type="InterPro" id="IPR003877">
    <property type="entry name" value="SPRY_dom"/>
</dbReference>
<feature type="compositionally biased region" description="Basic and acidic residues" evidence="18">
    <location>
        <begin position="481"/>
        <end position="496"/>
    </location>
</feature>
<evidence type="ECO:0000256" key="4">
    <source>
        <dbReference type="ARBA" id="ARBA00004906"/>
    </source>
</evidence>
<dbReference type="SMART" id="SM00336">
    <property type="entry name" value="BBOX"/>
    <property type="match status" value="2"/>
</dbReference>
<evidence type="ECO:0000256" key="18">
    <source>
        <dbReference type="SAM" id="MobiDB-lite"/>
    </source>
</evidence>
<dbReference type="SMART" id="SM00589">
    <property type="entry name" value="PRY"/>
    <property type="match status" value="1"/>
</dbReference>
<evidence type="ECO:0000313" key="22">
    <source>
        <dbReference type="Proteomes" id="UP000472262"/>
    </source>
</evidence>
<dbReference type="SUPFAM" id="SSF49899">
    <property type="entry name" value="Concanavalin A-like lectins/glucanases"/>
    <property type="match status" value="1"/>
</dbReference>
<dbReference type="Pfam" id="PF13445">
    <property type="entry name" value="zf-RING_UBOX"/>
    <property type="match status" value="1"/>
</dbReference>
<dbReference type="InterPro" id="IPR013083">
    <property type="entry name" value="Znf_RING/FYVE/PHD"/>
</dbReference>
<dbReference type="Gene3D" id="2.60.120.920">
    <property type="match status" value="1"/>
</dbReference>
<keyword evidence="15" id="KW-0175">Coiled coil</keyword>
<keyword evidence="13" id="KW-0862">Zinc</keyword>
<dbReference type="SMART" id="SM00449">
    <property type="entry name" value="SPRY"/>
    <property type="match status" value="1"/>
</dbReference>
<evidence type="ECO:0000256" key="13">
    <source>
        <dbReference type="ARBA" id="ARBA00022833"/>
    </source>
</evidence>
<dbReference type="CDD" id="cd19776">
    <property type="entry name" value="Bbox2_TRIM25_C-IV"/>
    <property type="match status" value="1"/>
</dbReference>
<dbReference type="InterPro" id="IPR003879">
    <property type="entry name" value="Butyrophylin_SPRY"/>
</dbReference>
<dbReference type="InterPro" id="IPR001841">
    <property type="entry name" value="Znf_RING"/>
</dbReference>
<evidence type="ECO:0000256" key="15">
    <source>
        <dbReference type="ARBA" id="ARBA00023054"/>
    </source>
</evidence>
<dbReference type="GO" id="GO:0005634">
    <property type="term" value="C:nucleus"/>
    <property type="evidence" value="ECO:0007669"/>
    <property type="project" value="UniProtKB-SubCell"/>
</dbReference>
<dbReference type="InterPro" id="IPR000315">
    <property type="entry name" value="Znf_B-box"/>
</dbReference>
<evidence type="ECO:0000256" key="5">
    <source>
        <dbReference type="ARBA" id="ARBA00012483"/>
    </source>
</evidence>
<dbReference type="GO" id="GO:0061630">
    <property type="term" value="F:ubiquitin protein ligase activity"/>
    <property type="evidence" value="ECO:0007669"/>
    <property type="project" value="UniProtKB-EC"/>
</dbReference>
<feature type="domain" description="B30.2/SPRY" evidence="20">
    <location>
        <begin position="535"/>
        <end position="727"/>
    </location>
</feature>
<dbReference type="SMART" id="SM00184">
    <property type="entry name" value="RING"/>
    <property type="match status" value="1"/>
</dbReference>
<dbReference type="FunFam" id="2.60.120.920:FF:000045">
    <property type="entry name" value="E3 ubiquitin/ISG15 ligase TRIM25"/>
    <property type="match status" value="1"/>
</dbReference>
<evidence type="ECO:0000256" key="6">
    <source>
        <dbReference type="ARBA" id="ARBA00022490"/>
    </source>
</evidence>
<dbReference type="AlphaFoldDB" id="A0A672M5M4"/>
<dbReference type="GO" id="GO:0008270">
    <property type="term" value="F:zinc ion binding"/>
    <property type="evidence" value="ECO:0007669"/>
    <property type="project" value="UniProtKB-KW"/>
</dbReference>
<keyword evidence="11 17" id="KW-0863">Zinc-finger</keyword>
<evidence type="ECO:0000256" key="16">
    <source>
        <dbReference type="ARBA" id="ARBA00023242"/>
    </source>
</evidence>
<evidence type="ECO:0000256" key="10">
    <source>
        <dbReference type="ARBA" id="ARBA00022723"/>
    </source>
</evidence>
<protein>
    <recommendedName>
        <fullName evidence="5">RING-type E3 ubiquitin transferase</fullName>
        <ecNumber evidence="5">2.3.2.27</ecNumber>
    </recommendedName>
</protein>
<dbReference type="OrthoDB" id="6270329at2759"/>
<evidence type="ECO:0000256" key="11">
    <source>
        <dbReference type="ARBA" id="ARBA00022771"/>
    </source>
</evidence>
<keyword evidence="10" id="KW-0479">Metal-binding</keyword>
<evidence type="ECO:0000259" key="19">
    <source>
        <dbReference type="PROSITE" id="PS50089"/>
    </source>
</evidence>
<reference evidence="21" key="1">
    <citation type="submission" date="2025-08" db="UniProtKB">
        <authorList>
            <consortium name="Ensembl"/>
        </authorList>
    </citation>
    <scope>IDENTIFICATION</scope>
</reference>
<keyword evidence="22" id="KW-1185">Reference proteome</keyword>
<dbReference type="Pfam" id="PF13765">
    <property type="entry name" value="PRY"/>
    <property type="match status" value="1"/>
</dbReference>
<dbReference type="Pfam" id="PF00622">
    <property type="entry name" value="SPRY"/>
    <property type="match status" value="1"/>
</dbReference>
<dbReference type="GeneID" id="107553309"/>
<dbReference type="Gene3D" id="4.10.830.40">
    <property type="match status" value="1"/>
</dbReference>
<comment type="pathway">
    <text evidence="4">Protein modification; protein ubiquitination.</text>
</comment>
<keyword evidence="6" id="KW-0963">Cytoplasm</keyword>
<dbReference type="Pfam" id="PF00643">
    <property type="entry name" value="zf-B_box"/>
    <property type="match status" value="1"/>
</dbReference>
<dbReference type="PANTHER" id="PTHR25465">
    <property type="entry name" value="B-BOX DOMAIN CONTAINING"/>
    <property type="match status" value="1"/>
</dbReference>
<dbReference type="InterPro" id="IPR006574">
    <property type="entry name" value="PRY"/>
</dbReference>
<dbReference type="SUPFAM" id="SSF57845">
    <property type="entry name" value="B-box zinc-binding domain"/>
    <property type="match status" value="1"/>
</dbReference>
<accession>A0A672M5M4</accession>
<dbReference type="RefSeq" id="XP_016090986.1">
    <property type="nucleotide sequence ID" value="XM_016235500.1"/>
</dbReference>
<dbReference type="InterPro" id="IPR017907">
    <property type="entry name" value="Znf_RING_CS"/>
</dbReference>
<keyword evidence="9" id="KW-0808">Transferase</keyword>
<dbReference type="InParanoid" id="A0A672M5M4"/>
<evidence type="ECO:0000259" key="20">
    <source>
        <dbReference type="PROSITE" id="PS50188"/>
    </source>
</evidence>
<dbReference type="GO" id="GO:0045087">
    <property type="term" value="P:innate immune response"/>
    <property type="evidence" value="ECO:0007669"/>
    <property type="project" value="UniProtKB-KW"/>
</dbReference>